<evidence type="ECO:0000313" key="2">
    <source>
        <dbReference type="EMBL" id="EIE76394.1"/>
    </source>
</evidence>
<evidence type="ECO:0000256" key="1">
    <source>
        <dbReference type="SAM" id="MobiDB-lite"/>
    </source>
</evidence>
<dbReference type="EMBL" id="CH476732">
    <property type="protein sequence ID" value="EIE76394.1"/>
    <property type="molecule type" value="Genomic_DNA"/>
</dbReference>
<gene>
    <name evidence="2" type="ORF">RO3G_01098</name>
</gene>
<sequence length="195" mass="21894">MFSKERPLPKALNIIRPSSSPTFQQDYSSSSTGSSPSEISTISNISTFSINKHTLFNPASLFQTNKNIQSASIVGVNPHRFLQRPRSNSSLSRSTFFTPFPDYNANPVEDDIDEYDELDSIDGLTDEEEEEEEEEEDNTKIVAKIKNGTIFNGKGEFVNKGSQHNDLWSDEARANRKVHKANNVCVCVFLLIDLK</sequence>
<proteinExistence type="predicted"/>
<evidence type="ECO:0000313" key="3">
    <source>
        <dbReference type="Proteomes" id="UP000009138"/>
    </source>
</evidence>
<feature type="region of interest" description="Disordered" evidence="1">
    <location>
        <begin position="1"/>
        <end position="39"/>
    </location>
</feature>
<reference evidence="2 3" key="1">
    <citation type="journal article" date="2009" name="PLoS Genet.">
        <title>Genomic analysis of the basal lineage fungus Rhizopus oryzae reveals a whole-genome duplication.</title>
        <authorList>
            <person name="Ma L.-J."/>
            <person name="Ibrahim A.S."/>
            <person name="Skory C."/>
            <person name="Grabherr M.G."/>
            <person name="Burger G."/>
            <person name="Butler M."/>
            <person name="Elias M."/>
            <person name="Idnurm A."/>
            <person name="Lang B.F."/>
            <person name="Sone T."/>
            <person name="Abe A."/>
            <person name="Calvo S.E."/>
            <person name="Corrochano L.M."/>
            <person name="Engels R."/>
            <person name="Fu J."/>
            <person name="Hansberg W."/>
            <person name="Kim J.-M."/>
            <person name="Kodira C.D."/>
            <person name="Koehrsen M.J."/>
            <person name="Liu B."/>
            <person name="Miranda-Saavedra D."/>
            <person name="O'Leary S."/>
            <person name="Ortiz-Castellanos L."/>
            <person name="Poulter R."/>
            <person name="Rodriguez-Romero J."/>
            <person name="Ruiz-Herrera J."/>
            <person name="Shen Y.-Q."/>
            <person name="Zeng Q."/>
            <person name="Galagan J."/>
            <person name="Birren B.W."/>
            <person name="Cuomo C.A."/>
            <person name="Wickes B.L."/>
        </authorList>
    </citation>
    <scope>NUCLEOTIDE SEQUENCE [LARGE SCALE GENOMIC DNA]</scope>
    <source>
        <strain evidence="3">RA 99-880 / ATCC MYA-4621 / FGSC 9543 / NRRL 43880</strain>
    </source>
</reference>
<organism evidence="2 3">
    <name type="scientific">Rhizopus delemar (strain RA 99-880 / ATCC MYA-4621 / FGSC 9543 / NRRL 43880)</name>
    <name type="common">Mucormycosis agent</name>
    <name type="synonym">Rhizopus arrhizus var. delemar</name>
    <dbReference type="NCBI Taxonomy" id="246409"/>
    <lineage>
        <taxon>Eukaryota</taxon>
        <taxon>Fungi</taxon>
        <taxon>Fungi incertae sedis</taxon>
        <taxon>Mucoromycota</taxon>
        <taxon>Mucoromycotina</taxon>
        <taxon>Mucoromycetes</taxon>
        <taxon>Mucorales</taxon>
        <taxon>Mucorineae</taxon>
        <taxon>Rhizopodaceae</taxon>
        <taxon>Rhizopus</taxon>
    </lineage>
</organism>
<dbReference type="GeneID" id="93608070"/>
<dbReference type="STRING" id="246409.I1BJL4"/>
<dbReference type="Proteomes" id="UP000009138">
    <property type="component" value="Unassembled WGS sequence"/>
</dbReference>
<keyword evidence="3" id="KW-1185">Reference proteome</keyword>
<protein>
    <submittedName>
        <fullName evidence="2">Uncharacterized protein</fullName>
    </submittedName>
</protein>
<dbReference type="RefSeq" id="XP_067511790.1">
    <property type="nucleotide sequence ID" value="XM_067655689.1"/>
</dbReference>
<dbReference type="OrthoDB" id="2555519at2759"/>
<name>I1BJL4_RHIO9</name>
<feature type="compositionally biased region" description="Polar residues" evidence="1">
    <location>
        <begin position="16"/>
        <end position="27"/>
    </location>
</feature>
<dbReference type="AlphaFoldDB" id="I1BJL4"/>
<dbReference type="InParanoid" id="I1BJL4"/>
<feature type="compositionally biased region" description="Low complexity" evidence="1">
    <location>
        <begin position="28"/>
        <end position="39"/>
    </location>
</feature>
<accession>I1BJL4</accession>
<dbReference type="VEuPathDB" id="FungiDB:RO3G_01098"/>